<keyword evidence="1" id="KW-0732">Signal</keyword>
<reference evidence="2" key="1">
    <citation type="submission" date="2021-05" db="EMBL/GenBank/DDBJ databases">
        <authorList>
            <person name="Alioto T."/>
            <person name="Alioto T."/>
            <person name="Gomez Garrido J."/>
        </authorList>
    </citation>
    <scope>NUCLEOTIDE SEQUENCE</scope>
</reference>
<sequence>MVRCLLLHLLPLLGCVFSNPLPGEKISFNTDLLEKVRAQFNETTRDKTARNINFAWRVSYTRTSTLPTHPAEKTTLAIKDIEQNQVEYQKIFTALTVTLKDQRYRIMWTELVKKGYPHFINEVKSGGHKVFMKDNKDGAFEGEDGQKFWTKIVGFLETMGDKGFELLLSSVDQTPLHTVSPGADQQVANFTIAPGMEPQKVSLNEKGGFEMPTFQTEAPK</sequence>
<dbReference type="EMBL" id="HBUF01363770">
    <property type="protein sequence ID" value="CAG6722412.1"/>
    <property type="molecule type" value="Transcribed_RNA"/>
</dbReference>
<dbReference type="EMBL" id="HBUF01670526">
    <property type="protein sequence ID" value="CAG6790394.1"/>
    <property type="molecule type" value="Transcribed_RNA"/>
</dbReference>
<dbReference type="EMBL" id="HBUF01041214">
    <property type="protein sequence ID" value="CAG6618183.1"/>
    <property type="molecule type" value="Transcribed_RNA"/>
</dbReference>
<dbReference type="EMBL" id="HBUF01363771">
    <property type="protein sequence ID" value="CAG6722413.1"/>
    <property type="molecule type" value="Transcribed_RNA"/>
</dbReference>
<evidence type="ECO:0000256" key="1">
    <source>
        <dbReference type="SAM" id="SignalP"/>
    </source>
</evidence>
<dbReference type="EMBL" id="HBUF01041213">
    <property type="protein sequence ID" value="CAG6618181.1"/>
    <property type="molecule type" value="Transcribed_RNA"/>
</dbReference>
<dbReference type="EMBL" id="HBUF01270102">
    <property type="protein sequence ID" value="CAG6684939.1"/>
    <property type="molecule type" value="Transcribed_RNA"/>
</dbReference>
<evidence type="ECO:0000313" key="2">
    <source>
        <dbReference type="EMBL" id="CAG6684939.1"/>
    </source>
</evidence>
<dbReference type="EMBL" id="HBUF01670527">
    <property type="protein sequence ID" value="CAG6790396.1"/>
    <property type="molecule type" value="Transcribed_RNA"/>
</dbReference>
<dbReference type="AlphaFoldDB" id="A0A8D8TBL0"/>
<protein>
    <submittedName>
        <fullName evidence="2">Uncharacterized protein</fullName>
    </submittedName>
</protein>
<accession>A0A8D8TBL0</accession>
<feature type="chain" id="PRO_5036262059" evidence="1">
    <location>
        <begin position="19"/>
        <end position="220"/>
    </location>
</feature>
<feature type="signal peptide" evidence="1">
    <location>
        <begin position="1"/>
        <end position="18"/>
    </location>
</feature>
<dbReference type="EMBL" id="HBUF01270101">
    <property type="protein sequence ID" value="CAG6684937.1"/>
    <property type="molecule type" value="Transcribed_RNA"/>
</dbReference>
<organism evidence="2">
    <name type="scientific">Cacopsylla melanoneura</name>
    <dbReference type="NCBI Taxonomy" id="428564"/>
    <lineage>
        <taxon>Eukaryota</taxon>
        <taxon>Metazoa</taxon>
        <taxon>Ecdysozoa</taxon>
        <taxon>Arthropoda</taxon>
        <taxon>Hexapoda</taxon>
        <taxon>Insecta</taxon>
        <taxon>Pterygota</taxon>
        <taxon>Neoptera</taxon>
        <taxon>Paraneoptera</taxon>
        <taxon>Hemiptera</taxon>
        <taxon>Sternorrhyncha</taxon>
        <taxon>Psylloidea</taxon>
        <taxon>Psyllidae</taxon>
        <taxon>Psyllinae</taxon>
        <taxon>Cacopsylla</taxon>
    </lineage>
</organism>
<dbReference type="EMBL" id="HBUF01041215">
    <property type="protein sequence ID" value="CAG6618185.1"/>
    <property type="molecule type" value="Transcribed_RNA"/>
</dbReference>
<name>A0A8D8TBL0_9HEMI</name>
<proteinExistence type="predicted"/>